<sequence>MNLPFSLSRFFSTRLCAYSFEAFFLKEGCLFATGFLCQKSLLKTISQRFYAGDKQEGVGEAK</sequence>
<dbReference type="EMBL" id="CP012643">
    <property type="protein sequence ID" value="ALI97774.1"/>
    <property type="molecule type" value="Genomic_DNA"/>
</dbReference>
<organism evidence="1 2">
    <name type="scientific">Rufibacter tibetensis</name>
    <dbReference type="NCBI Taxonomy" id="512763"/>
    <lineage>
        <taxon>Bacteria</taxon>
        <taxon>Pseudomonadati</taxon>
        <taxon>Bacteroidota</taxon>
        <taxon>Cytophagia</taxon>
        <taxon>Cytophagales</taxon>
        <taxon>Hymenobacteraceae</taxon>
        <taxon>Rufibacter</taxon>
    </lineage>
</organism>
<dbReference type="Proteomes" id="UP000061382">
    <property type="component" value="Chromosome"/>
</dbReference>
<evidence type="ECO:0000313" key="2">
    <source>
        <dbReference type="Proteomes" id="UP000061382"/>
    </source>
</evidence>
<keyword evidence="2" id="KW-1185">Reference proteome</keyword>
<protein>
    <submittedName>
        <fullName evidence="1">Uncharacterized protein</fullName>
    </submittedName>
</protein>
<proteinExistence type="predicted"/>
<name>A0A0P0C8U5_9BACT</name>
<accession>A0A0P0C8U5</accession>
<dbReference type="PATRIC" id="fig|512763.3.peg.149"/>
<evidence type="ECO:0000313" key="1">
    <source>
        <dbReference type="EMBL" id="ALI97774.1"/>
    </source>
</evidence>
<dbReference type="AlphaFoldDB" id="A0A0P0C8U5"/>
<reference evidence="1 2" key="1">
    <citation type="submission" date="2015-08" db="EMBL/GenBank/DDBJ databases">
        <title>Complete genome sequence of Rufibacter tibetensis strain 1351t, a radiation-resistant bacterium from tibet plateau.</title>
        <authorList>
            <person name="Dai J."/>
        </authorList>
    </citation>
    <scope>NUCLEOTIDE SEQUENCE [LARGE SCALE GENOMIC DNA]</scope>
    <source>
        <strain evidence="1 2">1351</strain>
    </source>
</reference>
<dbReference type="KEGG" id="rti:DC20_00675"/>
<gene>
    <name evidence="1" type="ORF">DC20_00675</name>
</gene>